<evidence type="ECO:0000313" key="2">
    <source>
        <dbReference type="EMBL" id="PZA18534.1"/>
    </source>
</evidence>
<dbReference type="InterPro" id="IPR038530">
    <property type="entry name" value="NiFe-hyd_HybE_sf"/>
</dbReference>
<protein>
    <submittedName>
        <fullName evidence="2">[NiFe]-hydrogenase assembly, chaperone, HybE</fullName>
    </submittedName>
</protein>
<feature type="region of interest" description="Disordered" evidence="1">
    <location>
        <begin position="145"/>
        <end position="170"/>
    </location>
</feature>
<keyword evidence="3" id="KW-1185">Reference proteome</keyword>
<organism evidence="2 3">
    <name type="scientific">Parazoarcus communis SWub3 = DSM 12120</name>
    <dbReference type="NCBI Taxonomy" id="1121029"/>
    <lineage>
        <taxon>Bacteria</taxon>
        <taxon>Pseudomonadati</taxon>
        <taxon>Pseudomonadota</taxon>
        <taxon>Betaproteobacteria</taxon>
        <taxon>Rhodocyclales</taxon>
        <taxon>Zoogloeaceae</taxon>
        <taxon>Parazoarcus</taxon>
    </lineage>
</organism>
<gene>
    <name evidence="2" type="ORF">DNK49_03145</name>
</gene>
<dbReference type="InterPro" id="IPR023994">
    <property type="entry name" value="NiFe-hyd_HybE"/>
</dbReference>
<dbReference type="Proteomes" id="UP000248259">
    <property type="component" value="Unassembled WGS sequence"/>
</dbReference>
<dbReference type="NCBIfam" id="TIGR03993">
    <property type="entry name" value="hydrog_HybE"/>
    <property type="match status" value="1"/>
</dbReference>
<dbReference type="Pfam" id="PF11939">
    <property type="entry name" value="NiFe-hyd_HybE"/>
    <property type="match status" value="1"/>
</dbReference>
<comment type="caution">
    <text evidence="2">The sequence shown here is derived from an EMBL/GenBank/DDBJ whole genome shotgun (WGS) entry which is preliminary data.</text>
</comment>
<feature type="compositionally biased region" description="Low complexity" evidence="1">
    <location>
        <begin position="145"/>
        <end position="156"/>
    </location>
</feature>
<evidence type="ECO:0000313" key="3">
    <source>
        <dbReference type="Proteomes" id="UP000248259"/>
    </source>
</evidence>
<evidence type="ECO:0000256" key="1">
    <source>
        <dbReference type="SAM" id="MobiDB-lite"/>
    </source>
</evidence>
<sequence length="183" mass="19546">MSTTGSAPLQVHADNPAALLQHAFAMIADGRMAGLPICNPALTVAVPTMRLHEDIWIGVLVTPWTIALAVLPHSANRFRPIEVGQQQCWTFASGDYVFMGNHEPGLGHYQTCSLFSPVFEFAYQATAEATACAALDALLTEPARAPAAPHNPAEAARLSGTPLGDQPMDRRRFLRGGLFGARG</sequence>
<dbReference type="Gene3D" id="3.30.1460.40">
    <property type="entry name" value="[NiFe]-hydrogenase assembly chaperone, HybE"/>
    <property type="match status" value="1"/>
</dbReference>
<reference evidence="2 3" key="1">
    <citation type="submission" date="2018-06" db="EMBL/GenBank/DDBJ databases">
        <title>Azoarcus communis strain SWub3 genome.</title>
        <authorList>
            <person name="Zorraquino Salvo V."/>
            <person name="Toubiana D."/>
            <person name="Blumwald E."/>
        </authorList>
    </citation>
    <scope>NUCLEOTIDE SEQUENCE [LARGE SCALE GENOMIC DNA]</scope>
    <source>
        <strain evidence="2 3">SWub3</strain>
    </source>
</reference>
<proteinExistence type="predicted"/>
<name>A0A323V1C7_9RHOO</name>
<dbReference type="OrthoDB" id="7060130at2"/>
<dbReference type="RefSeq" id="WP_110522833.1">
    <property type="nucleotide sequence ID" value="NZ_QKOE01000001.1"/>
</dbReference>
<dbReference type="EMBL" id="QKOE01000001">
    <property type="protein sequence ID" value="PZA18534.1"/>
    <property type="molecule type" value="Genomic_DNA"/>
</dbReference>
<accession>A0A323V1C7</accession>
<dbReference type="AlphaFoldDB" id="A0A323V1C7"/>